<accession>A0AAV5EDU2</accession>
<proteinExistence type="predicted"/>
<dbReference type="EMBL" id="BQKI01000075">
    <property type="protein sequence ID" value="GJN21538.1"/>
    <property type="molecule type" value="Genomic_DNA"/>
</dbReference>
<reference evidence="1" key="1">
    <citation type="journal article" date="2018" name="DNA Res.">
        <title>Multiple hybrid de novo genome assembly of finger millet, an orphan allotetraploid crop.</title>
        <authorList>
            <person name="Hatakeyama M."/>
            <person name="Aluri S."/>
            <person name="Balachadran M.T."/>
            <person name="Sivarajan S.R."/>
            <person name="Patrignani A."/>
            <person name="Gruter S."/>
            <person name="Poveda L."/>
            <person name="Shimizu-Inatsugi R."/>
            <person name="Baeten J."/>
            <person name="Francoijs K.J."/>
            <person name="Nataraja K.N."/>
            <person name="Reddy Y.A.N."/>
            <person name="Phadnis S."/>
            <person name="Ravikumar R.L."/>
            <person name="Schlapbach R."/>
            <person name="Sreeman S.M."/>
            <person name="Shimizu K.K."/>
        </authorList>
    </citation>
    <scope>NUCLEOTIDE SEQUENCE</scope>
</reference>
<name>A0AAV5EDU2_ELECO</name>
<comment type="caution">
    <text evidence="1">The sequence shown here is derived from an EMBL/GenBank/DDBJ whole genome shotgun (WGS) entry which is preliminary data.</text>
</comment>
<evidence type="ECO:0000313" key="2">
    <source>
        <dbReference type="Proteomes" id="UP001054889"/>
    </source>
</evidence>
<sequence>MASLAWEARSGKAAEAVVREVVSTWELEKRDTQWLAAWDRTYWMPLEQTKRWFDARTDMETCVCLVFTAKPV</sequence>
<evidence type="ECO:0000313" key="1">
    <source>
        <dbReference type="EMBL" id="GJN21538.1"/>
    </source>
</evidence>
<organism evidence="1 2">
    <name type="scientific">Eleusine coracana subsp. coracana</name>
    <dbReference type="NCBI Taxonomy" id="191504"/>
    <lineage>
        <taxon>Eukaryota</taxon>
        <taxon>Viridiplantae</taxon>
        <taxon>Streptophyta</taxon>
        <taxon>Embryophyta</taxon>
        <taxon>Tracheophyta</taxon>
        <taxon>Spermatophyta</taxon>
        <taxon>Magnoliopsida</taxon>
        <taxon>Liliopsida</taxon>
        <taxon>Poales</taxon>
        <taxon>Poaceae</taxon>
        <taxon>PACMAD clade</taxon>
        <taxon>Chloridoideae</taxon>
        <taxon>Cynodonteae</taxon>
        <taxon>Eleusininae</taxon>
        <taxon>Eleusine</taxon>
    </lineage>
</organism>
<keyword evidence="2" id="KW-1185">Reference proteome</keyword>
<reference evidence="1" key="2">
    <citation type="submission" date="2021-12" db="EMBL/GenBank/DDBJ databases">
        <title>Resequencing data analysis of finger millet.</title>
        <authorList>
            <person name="Hatakeyama M."/>
            <person name="Aluri S."/>
            <person name="Balachadran M.T."/>
            <person name="Sivarajan S.R."/>
            <person name="Poveda L."/>
            <person name="Shimizu-Inatsugi R."/>
            <person name="Schlapbach R."/>
            <person name="Sreeman S.M."/>
            <person name="Shimizu K.K."/>
        </authorList>
    </citation>
    <scope>NUCLEOTIDE SEQUENCE</scope>
</reference>
<gene>
    <name evidence="1" type="primary">gb09022</name>
    <name evidence="1" type="ORF">PR202_gb09022</name>
</gene>
<dbReference type="Proteomes" id="UP001054889">
    <property type="component" value="Unassembled WGS sequence"/>
</dbReference>
<protein>
    <submittedName>
        <fullName evidence="1">Uncharacterized protein</fullName>
    </submittedName>
</protein>
<dbReference type="AlphaFoldDB" id="A0AAV5EDU2"/>